<comment type="caution">
    <text evidence="4">The sequence shown here is derived from an EMBL/GenBank/DDBJ whole genome shotgun (WGS) entry which is preliminary data.</text>
</comment>
<reference evidence="4" key="1">
    <citation type="submission" date="2020-07" db="EMBL/GenBank/DDBJ databases">
        <title>Huge and variable diversity of episymbiotic CPR bacteria and DPANN archaea in groundwater ecosystems.</title>
        <authorList>
            <person name="He C.Y."/>
            <person name="Keren R."/>
            <person name="Whittaker M."/>
            <person name="Farag I.F."/>
            <person name="Doudna J."/>
            <person name="Cate J.H.D."/>
            <person name="Banfield J.F."/>
        </authorList>
    </citation>
    <scope>NUCLEOTIDE SEQUENCE</scope>
    <source>
        <strain evidence="4">NC_groundwater_1813_Pr3_B-0.1um_71_17</strain>
    </source>
</reference>
<dbReference type="PANTHER" id="PTHR44858:SF1">
    <property type="entry name" value="UDP-N-ACETYLGLUCOSAMINE--PEPTIDE N-ACETYLGLUCOSAMINYLTRANSFERASE SPINDLY-RELATED"/>
    <property type="match status" value="1"/>
</dbReference>
<dbReference type="Pfam" id="PF14559">
    <property type="entry name" value="TPR_19"/>
    <property type="match status" value="1"/>
</dbReference>
<feature type="repeat" description="TPR" evidence="3">
    <location>
        <begin position="60"/>
        <end position="93"/>
    </location>
</feature>
<accession>A0A933W870</accession>
<dbReference type="Pfam" id="PF13432">
    <property type="entry name" value="TPR_16"/>
    <property type="match status" value="1"/>
</dbReference>
<protein>
    <submittedName>
        <fullName evidence="4">Tetratricopeptide repeat protein</fullName>
    </submittedName>
</protein>
<evidence type="ECO:0000256" key="1">
    <source>
        <dbReference type="ARBA" id="ARBA00022737"/>
    </source>
</evidence>
<dbReference type="Proteomes" id="UP000696931">
    <property type="component" value="Unassembled WGS sequence"/>
</dbReference>
<feature type="repeat" description="TPR" evidence="3">
    <location>
        <begin position="162"/>
        <end position="195"/>
    </location>
</feature>
<evidence type="ECO:0000256" key="3">
    <source>
        <dbReference type="PROSITE-ProRule" id="PRU00339"/>
    </source>
</evidence>
<dbReference type="Pfam" id="PF13414">
    <property type="entry name" value="TPR_11"/>
    <property type="match status" value="1"/>
</dbReference>
<dbReference type="AlphaFoldDB" id="A0A933W870"/>
<dbReference type="PANTHER" id="PTHR44858">
    <property type="entry name" value="TETRATRICOPEPTIDE REPEAT PROTEIN 6"/>
    <property type="match status" value="1"/>
</dbReference>
<dbReference type="SUPFAM" id="SSF48452">
    <property type="entry name" value="TPR-like"/>
    <property type="match status" value="1"/>
</dbReference>
<name>A0A933W870_UNCEI</name>
<dbReference type="Gene3D" id="1.25.40.10">
    <property type="entry name" value="Tetratricopeptide repeat domain"/>
    <property type="match status" value="2"/>
</dbReference>
<organism evidence="4 5">
    <name type="scientific">Eiseniibacteriota bacterium</name>
    <dbReference type="NCBI Taxonomy" id="2212470"/>
    <lineage>
        <taxon>Bacteria</taxon>
        <taxon>Candidatus Eiseniibacteriota</taxon>
    </lineage>
</organism>
<keyword evidence="2 3" id="KW-0802">TPR repeat</keyword>
<dbReference type="PROSITE" id="PS50005">
    <property type="entry name" value="TPR"/>
    <property type="match status" value="4"/>
</dbReference>
<keyword evidence="1" id="KW-0677">Repeat</keyword>
<gene>
    <name evidence="4" type="ORF">HZA61_04200</name>
</gene>
<dbReference type="SMART" id="SM00028">
    <property type="entry name" value="TPR"/>
    <property type="match status" value="5"/>
</dbReference>
<sequence>MDFSFQSVDSVGAALATRSTQYSALARSALGRGAERVQAQDYETALVEFKRAAAYDPTLTDTYRNMGRVYERLGRDEEAIAAYRRGISADSTSDVARQDLASFYMTHNRYAEAEEELKVIVRNNPNAPGPIASLGHIYLSQGRIAEAEQKFERVLQLAPRDAASHYSRGLVYAKQGELDDAITEFERALELRPAYAAVRAELAYAHFDNGEKDKAEEQIRALLDMNTQESISLAYTASRYVDTPKILFEDYTHSTFNTLLGPGTELSTLDSALATPGASVTFTVSFQFNQDMDPNSVQDIWNWTITKAAGGEAGVYNHGADLHPDQEAYILPYPIAVSYDTEKQTATLYFRVSQNANGNAVMDPSHWVFSFGGTDVSGRSMDPGADQYSQGAHGAF</sequence>
<feature type="repeat" description="TPR" evidence="3">
    <location>
        <begin position="128"/>
        <end position="161"/>
    </location>
</feature>
<dbReference type="InterPro" id="IPR011990">
    <property type="entry name" value="TPR-like_helical_dom_sf"/>
</dbReference>
<evidence type="ECO:0000256" key="2">
    <source>
        <dbReference type="ARBA" id="ARBA00022803"/>
    </source>
</evidence>
<dbReference type="GO" id="GO:0046813">
    <property type="term" value="P:receptor-mediated virion attachment to host cell"/>
    <property type="evidence" value="ECO:0007669"/>
    <property type="project" value="TreeGrafter"/>
</dbReference>
<evidence type="ECO:0000313" key="5">
    <source>
        <dbReference type="Proteomes" id="UP000696931"/>
    </source>
</evidence>
<dbReference type="EMBL" id="JACRIW010000032">
    <property type="protein sequence ID" value="MBI5168671.1"/>
    <property type="molecule type" value="Genomic_DNA"/>
</dbReference>
<dbReference type="InterPro" id="IPR050498">
    <property type="entry name" value="Ycf3"/>
</dbReference>
<dbReference type="InterPro" id="IPR019734">
    <property type="entry name" value="TPR_rpt"/>
</dbReference>
<dbReference type="PROSITE" id="PS50293">
    <property type="entry name" value="TPR_REGION"/>
    <property type="match status" value="1"/>
</dbReference>
<proteinExistence type="predicted"/>
<evidence type="ECO:0000313" key="4">
    <source>
        <dbReference type="EMBL" id="MBI5168671.1"/>
    </source>
</evidence>
<feature type="repeat" description="TPR" evidence="3">
    <location>
        <begin position="26"/>
        <end position="59"/>
    </location>
</feature>
<dbReference type="GO" id="GO:0009279">
    <property type="term" value="C:cell outer membrane"/>
    <property type="evidence" value="ECO:0007669"/>
    <property type="project" value="TreeGrafter"/>
</dbReference>